<evidence type="ECO:0000313" key="1">
    <source>
        <dbReference type="EMBL" id="PZP38706.1"/>
    </source>
</evidence>
<dbReference type="InterPro" id="IPR021505">
    <property type="entry name" value="Phage_B3_Orf6"/>
</dbReference>
<evidence type="ECO:0000313" key="2">
    <source>
        <dbReference type="Proteomes" id="UP000249645"/>
    </source>
</evidence>
<dbReference type="AlphaFoldDB" id="A0A2W5FZU1"/>
<name>A0A2W5FZU1_9SPHI</name>
<gene>
    <name evidence="1" type="ORF">DI598_20455</name>
</gene>
<evidence type="ECO:0008006" key="3">
    <source>
        <dbReference type="Google" id="ProtNLM"/>
    </source>
</evidence>
<dbReference type="EMBL" id="QFOI01000724">
    <property type="protein sequence ID" value="PZP38706.1"/>
    <property type="molecule type" value="Genomic_DNA"/>
</dbReference>
<dbReference type="Pfam" id="PF11363">
    <property type="entry name" value="DUF3164"/>
    <property type="match status" value="1"/>
</dbReference>
<dbReference type="Proteomes" id="UP000249645">
    <property type="component" value="Unassembled WGS sequence"/>
</dbReference>
<accession>A0A2W5FZU1</accession>
<sequence length="230" mass="25673">MSKLSSLTPEEKAALMEEAKAEIFNSMSEKDAIKIQRNKYKEVVNDTIPGLLEELKDISALLSKVKTKVFNELKTLIELKAEVFGKDNNILQSHTFTTEKGDRISVGYRMTDDWDDTVSAGLQKVHDFIQSLAKDDNSAVLVKAIMRLLAKDKKGNLQSSRVLQLKQLAEETGNEGFIDAVGIIHAAYRPRRSAQFISASYRDENLVTVEIPLDITSSEILQPTEEKTAA</sequence>
<reference evidence="1 2" key="1">
    <citation type="submission" date="2017-11" db="EMBL/GenBank/DDBJ databases">
        <title>Infants hospitalized years apart are colonized by the same room-sourced microbial strains.</title>
        <authorList>
            <person name="Brooks B."/>
            <person name="Olm M.R."/>
            <person name="Firek B.A."/>
            <person name="Baker R."/>
            <person name="Thomas B.C."/>
            <person name="Morowitz M.J."/>
            <person name="Banfield J.F."/>
        </authorList>
    </citation>
    <scope>NUCLEOTIDE SEQUENCE [LARGE SCALE GENOMIC DNA]</scope>
    <source>
        <strain evidence="1">S2_009_000_R2_76</strain>
    </source>
</reference>
<protein>
    <recommendedName>
        <fullName evidence="3">DUF3164 domain-containing protein</fullName>
    </recommendedName>
</protein>
<organism evidence="1 2">
    <name type="scientific">Pseudopedobacter saltans</name>
    <dbReference type="NCBI Taxonomy" id="151895"/>
    <lineage>
        <taxon>Bacteria</taxon>
        <taxon>Pseudomonadati</taxon>
        <taxon>Bacteroidota</taxon>
        <taxon>Sphingobacteriia</taxon>
        <taxon>Sphingobacteriales</taxon>
        <taxon>Sphingobacteriaceae</taxon>
        <taxon>Pseudopedobacter</taxon>
    </lineage>
</organism>
<comment type="caution">
    <text evidence="1">The sequence shown here is derived from an EMBL/GenBank/DDBJ whole genome shotgun (WGS) entry which is preliminary data.</text>
</comment>
<proteinExistence type="predicted"/>